<dbReference type="Proteomes" id="UP001159427">
    <property type="component" value="Unassembled WGS sequence"/>
</dbReference>
<name>A0ABN8SYQ6_9CNID</name>
<feature type="region of interest" description="Disordered" evidence="1">
    <location>
        <begin position="133"/>
        <end position="164"/>
    </location>
</feature>
<accession>A0ABN8SYQ6</accession>
<sequence>MECECVSRQCVQDLRQEIEKEGTARQHGDTLEKRGISVDNLLNPSRENHSKKIKHFRGQVSFCLGRSTTVVKAILEYFMCLFLLPLKINKSIKEKLLEFGPKNANLITFSEVTYERPGGVWDALLAKWIKKNRGDTDGSSTSSSTLSDRMSNLRPPSPSQEDVTQERVARDLIFSIEEQHSLSFFDSKFPLFGFMREVATNENKHPKLYLWQGEADAIAGSWKLNKYVIVEFKVVDNLSDYWQSKTVLFRKHLHQCLVYAKLLQLHMKLKNLPPSLIVVIHKVTGKEGCFVLFENYPKECYEKLDEYEWFTDQPPKRPLKIANTDKLLHENFRHMCRDVVVPPAPTKLSDIFGEDATLKDLLDSLGYDSLEIFRQER</sequence>
<organism evidence="2 3">
    <name type="scientific">Porites evermanni</name>
    <dbReference type="NCBI Taxonomy" id="104178"/>
    <lineage>
        <taxon>Eukaryota</taxon>
        <taxon>Metazoa</taxon>
        <taxon>Cnidaria</taxon>
        <taxon>Anthozoa</taxon>
        <taxon>Hexacorallia</taxon>
        <taxon>Scleractinia</taxon>
        <taxon>Fungiina</taxon>
        <taxon>Poritidae</taxon>
        <taxon>Porites</taxon>
    </lineage>
</organism>
<keyword evidence="3" id="KW-1185">Reference proteome</keyword>
<protein>
    <recommendedName>
        <fullName evidence="4">PD-(D/E)XK endonuclease-like domain-containing protein</fullName>
    </recommendedName>
</protein>
<evidence type="ECO:0008006" key="4">
    <source>
        <dbReference type="Google" id="ProtNLM"/>
    </source>
</evidence>
<reference evidence="2 3" key="1">
    <citation type="submission" date="2022-05" db="EMBL/GenBank/DDBJ databases">
        <authorList>
            <consortium name="Genoscope - CEA"/>
            <person name="William W."/>
        </authorList>
    </citation>
    <scope>NUCLEOTIDE SEQUENCE [LARGE SCALE GENOMIC DNA]</scope>
</reference>
<evidence type="ECO:0000313" key="2">
    <source>
        <dbReference type="EMBL" id="CAH3195682.1"/>
    </source>
</evidence>
<proteinExistence type="predicted"/>
<evidence type="ECO:0000256" key="1">
    <source>
        <dbReference type="SAM" id="MobiDB-lite"/>
    </source>
</evidence>
<dbReference type="EMBL" id="CALNXI010004377">
    <property type="protein sequence ID" value="CAH3195682.1"/>
    <property type="molecule type" value="Genomic_DNA"/>
</dbReference>
<comment type="caution">
    <text evidence="2">The sequence shown here is derived from an EMBL/GenBank/DDBJ whole genome shotgun (WGS) entry which is preliminary data.</text>
</comment>
<evidence type="ECO:0000313" key="3">
    <source>
        <dbReference type="Proteomes" id="UP001159427"/>
    </source>
</evidence>
<feature type="compositionally biased region" description="Low complexity" evidence="1">
    <location>
        <begin position="137"/>
        <end position="148"/>
    </location>
</feature>
<gene>
    <name evidence="2" type="ORF">PEVE_00030770</name>
</gene>